<reference evidence="2 3" key="1">
    <citation type="submission" date="2017-04" db="EMBL/GenBank/DDBJ databases">
        <title>Complete genome of Campylobacter concisus ATCC 33237T and draft genomes for an additional eight well characterized C. concisus strains.</title>
        <authorList>
            <person name="Cornelius A.J."/>
            <person name="Miller W.G."/>
            <person name="Lastovica A.J."/>
            <person name="On S.L."/>
            <person name="French N.P."/>
            <person name="Vandenberg O."/>
            <person name="Biggs P.J."/>
        </authorList>
    </citation>
    <scope>NUCLEOTIDE SEQUENCE [LARGE SCALE GENOMIC DNA]</scope>
    <source>
        <strain evidence="2 3">Lasto205.94</strain>
    </source>
</reference>
<dbReference type="EMBL" id="NDYR01000016">
    <property type="protein sequence ID" value="OUT17020.1"/>
    <property type="molecule type" value="Genomic_DNA"/>
</dbReference>
<dbReference type="Proteomes" id="UP000196534">
    <property type="component" value="Unassembled WGS sequence"/>
</dbReference>
<feature type="transmembrane region" description="Helical" evidence="1">
    <location>
        <begin position="111"/>
        <end position="128"/>
    </location>
</feature>
<organism evidence="2 3">
    <name type="scientific">Campylobacter concisus</name>
    <dbReference type="NCBI Taxonomy" id="199"/>
    <lineage>
        <taxon>Bacteria</taxon>
        <taxon>Pseudomonadati</taxon>
        <taxon>Campylobacterota</taxon>
        <taxon>Epsilonproteobacteria</taxon>
        <taxon>Campylobacterales</taxon>
        <taxon>Campylobacteraceae</taxon>
        <taxon>Campylobacter</taxon>
    </lineage>
</organism>
<evidence type="ECO:0000313" key="3">
    <source>
        <dbReference type="Proteomes" id="UP000196534"/>
    </source>
</evidence>
<proteinExistence type="predicted"/>
<comment type="caution">
    <text evidence="2">The sequence shown here is derived from an EMBL/GenBank/DDBJ whole genome shotgun (WGS) entry which is preliminary data.</text>
</comment>
<feature type="transmembrane region" description="Helical" evidence="1">
    <location>
        <begin position="84"/>
        <end position="105"/>
    </location>
</feature>
<keyword evidence="1" id="KW-0472">Membrane</keyword>
<sequence>MKKIGRISALNTRVVRQNLATSMSLLIGKERFSGVFSPEIEKYEVGDLVQIKYKKVGFLNKMETIWLIAKNSEESGLSARIENLFYLLVALYLCFLALGVIYYGITLKFSIYRLFVMLAATCFLFWMGKSAYIRLMIFRYFIFG</sequence>
<dbReference type="AlphaFoldDB" id="A0A1Y5N814"/>
<dbReference type="RefSeq" id="WP_087586637.1">
    <property type="nucleotide sequence ID" value="NZ_CABMKP010000016.1"/>
</dbReference>
<evidence type="ECO:0000256" key="1">
    <source>
        <dbReference type="SAM" id="Phobius"/>
    </source>
</evidence>
<evidence type="ECO:0000313" key="2">
    <source>
        <dbReference type="EMBL" id="OUT17020.1"/>
    </source>
</evidence>
<keyword evidence="1" id="KW-0812">Transmembrane</keyword>
<protein>
    <submittedName>
        <fullName evidence="2">Uncharacterized protein</fullName>
    </submittedName>
</protein>
<name>A0A1Y5N814_9BACT</name>
<accession>A0A1Y5N814</accession>
<gene>
    <name evidence="2" type="ORF">B9N61_07850</name>
</gene>
<keyword evidence="1" id="KW-1133">Transmembrane helix</keyword>